<dbReference type="GO" id="GO:0005524">
    <property type="term" value="F:ATP binding"/>
    <property type="evidence" value="ECO:0007669"/>
    <property type="project" value="InterPro"/>
</dbReference>
<feature type="domain" description="(+)RNA virus helicase C-terminal" evidence="1">
    <location>
        <begin position="24"/>
        <end position="226"/>
    </location>
</feature>
<sequence length="234" mass="26788">MEILFDKLVCAGFERTKERIRDHIIVHCVAGAGKSTLIREIVTEFPHIEAYTLGVPDLINLSGSRIKGISEYSEGKEQNRAIILDEYLERSVPFKCIGYFADPNQYEAKPERAHFICSTSLRFGSNTAELISSLGFPCKSVKQDIIKFESIFRHNFESEDVIVTFEPEIEKLLTDHKVEFKSYCEIRGSTFDSVCFITLGERFTEKDKYKAYICLTRHRKSLTILTPDASYTPC</sequence>
<keyword evidence="3" id="KW-1185">Reference proteome</keyword>
<name>A0A7S9TQY0_9VIRU</name>
<reference evidence="2" key="1">
    <citation type="submission" date="2020-02" db="EMBL/GenBank/DDBJ databases">
        <title>Molecular characterization and detection of a new virus that is most closely related to members of the genus Foveavirus of the family Betaflexiviridae in camellia.</title>
        <authorList>
            <person name="Zheng L."/>
            <person name="Chen M."/>
            <person name="Li R."/>
        </authorList>
    </citation>
    <scope>NUCLEOTIDE SEQUENCE</scope>
    <source>
        <strain evidence="2">Adolphe Audusson</strain>
    </source>
</reference>
<accession>A0A7S9TQY0</accession>
<organism evidence="2 3">
    <name type="scientific">Camellia ringspot associated virus 4</name>
    <dbReference type="NCBI Taxonomy" id="2791164"/>
    <lineage>
        <taxon>Viruses</taxon>
        <taxon>Riboviria</taxon>
        <taxon>Orthornavirae</taxon>
        <taxon>Kitrinoviricota</taxon>
        <taxon>Alsuviricetes</taxon>
        <taxon>Tymovirales</taxon>
        <taxon>Betaflexiviridae</taxon>
        <taxon>Quinvirinae</taxon>
        <taxon>Foveavirus</taxon>
        <taxon>Foveavirus tetracamelliae</taxon>
    </lineage>
</organism>
<protein>
    <submittedName>
        <fullName evidence="2">TGBp1</fullName>
    </submittedName>
</protein>
<evidence type="ECO:0000313" key="3">
    <source>
        <dbReference type="Proteomes" id="UP001162011"/>
    </source>
</evidence>
<dbReference type="Pfam" id="PF01443">
    <property type="entry name" value="Viral_helicase1"/>
    <property type="match status" value="1"/>
</dbReference>
<dbReference type="EMBL" id="MT028514">
    <property type="protein sequence ID" value="QPI34839.1"/>
    <property type="molecule type" value="Genomic_RNA"/>
</dbReference>
<evidence type="ECO:0000259" key="1">
    <source>
        <dbReference type="Pfam" id="PF01443"/>
    </source>
</evidence>
<dbReference type="GeneID" id="80541646"/>
<dbReference type="KEGG" id="vg:80541646"/>
<dbReference type="InterPro" id="IPR027351">
    <property type="entry name" value="(+)RNA_virus_helicase_core_dom"/>
</dbReference>
<dbReference type="Proteomes" id="UP001162011">
    <property type="component" value="Segment"/>
</dbReference>
<evidence type="ECO:0000313" key="2">
    <source>
        <dbReference type="EMBL" id="QPI34839.1"/>
    </source>
</evidence>
<proteinExistence type="predicted"/>
<dbReference type="RefSeq" id="YP_010802845.1">
    <property type="nucleotide sequence ID" value="NC_077056.1"/>
</dbReference>